<evidence type="ECO:0000256" key="6">
    <source>
        <dbReference type="PROSITE-ProRule" id="PRU00460"/>
    </source>
</evidence>
<evidence type="ECO:0000256" key="3">
    <source>
        <dbReference type="ARBA" id="ARBA00022889"/>
    </source>
</evidence>
<comment type="caution">
    <text evidence="10">The sequence shown here is derived from an EMBL/GenBank/DDBJ whole genome shotgun (WGS) entry which is preliminary data.</text>
</comment>
<dbReference type="PROSITE" id="PS51117">
    <property type="entry name" value="LAMININ_NTER"/>
    <property type="match status" value="1"/>
</dbReference>
<dbReference type="SMART" id="SM00136">
    <property type="entry name" value="LamNT"/>
    <property type="match status" value="1"/>
</dbReference>
<comment type="caution">
    <text evidence="6">Lacks conserved residue(s) required for the propagation of feature annotation.</text>
</comment>
<organism evidence="10 11">
    <name type="scientific">Chiloscyllium punctatum</name>
    <name type="common">Brownbanded bambooshark</name>
    <name type="synonym">Hemiscyllium punctatum</name>
    <dbReference type="NCBI Taxonomy" id="137246"/>
    <lineage>
        <taxon>Eukaryota</taxon>
        <taxon>Metazoa</taxon>
        <taxon>Chordata</taxon>
        <taxon>Craniata</taxon>
        <taxon>Vertebrata</taxon>
        <taxon>Chondrichthyes</taxon>
        <taxon>Elasmobranchii</taxon>
        <taxon>Galeomorphii</taxon>
        <taxon>Galeoidea</taxon>
        <taxon>Orectolobiformes</taxon>
        <taxon>Hemiscylliidae</taxon>
        <taxon>Chiloscyllium</taxon>
    </lineage>
</organism>
<dbReference type="GO" id="GO:0016477">
    <property type="term" value="P:cell migration"/>
    <property type="evidence" value="ECO:0007669"/>
    <property type="project" value="TreeGrafter"/>
</dbReference>
<keyword evidence="2" id="KW-0272">Extracellular matrix</keyword>
<evidence type="ECO:0000256" key="7">
    <source>
        <dbReference type="SAM" id="SignalP"/>
    </source>
</evidence>
<protein>
    <recommendedName>
        <fullName evidence="12">Laminin N-terminal domain-containing protein</fullName>
    </recommendedName>
</protein>
<feature type="chain" id="PRO_5019374166" description="Laminin N-terminal domain-containing protein" evidence="7">
    <location>
        <begin position="17"/>
        <end position="355"/>
    </location>
</feature>
<name>A0A401RRB6_CHIPU</name>
<evidence type="ECO:0000313" key="11">
    <source>
        <dbReference type="Proteomes" id="UP000287033"/>
    </source>
</evidence>
<dbReference type="SMART" id="SM00180">
    <property type="entry name" value="EGF_Lam"/>
    <property type="match status" value="1"/>
</dbReference>
<dbReference type="SUPFAM" id="SSF57196">
    <property type="entry name" value="EGF/Laminin"/>
    <property type="match status" value="1"/>
</dbReference>
<dbReference type="GO" id="GO:0007411">
    <property type="term" value="P:axon guidance"/>
    <property type="evidence" value="ECO:0007669"/>
    <property type="project" value="TreeGrafter"/>
</dbReference>
<dbReference type="Pfam" id="PF00055">
    <property type="entry name" value="Laminin_N"/>
    <property type="match status" value="1"/>
</dbReference>
<evidence type="ECO:0000256" key="4">
    <source>
        <dbReference type="ARBA" id="ARBA00023157"/>
    </source>
</evidence>
<feature type="disulfide bond" evidence="6">
    <location>
        <begin position="296"/>
        <end position="305"/>
    </location>
</feature>
<keyword evidence="2" id="KW-0084">Basement membrane</keyword>
<evidence type="ECO:0000259" key="8">
    <source>
        <dbReference type="PROSITE" id="PS50027"/>
    </source>
</evidence>
<dbReference type="PROSITE" id="PS50027">
    <property type="entry name" value="EGF_LAM_2"/>
    <property type="match status" value="1"/>
</dbReference>
<keyword evidence="4 6" id="KW-1015">Disulfide bond</keyword>
<feature type="signal peptide" evidence="7">
    <location>
        <begin position="1"/>
        <end position="16"/>
    </location>
</feature>
<dbReference type="Pfam" id="PF00053">
    <property type="entry name" value="EGF_laminin"/>
    <property type="match status" value="1"/>
</dbReference>
<dbReference type="GO" id="GO:0009888">
    <property type="term" value="P:tissue development"/>
    <property type="evidence" value="ECO:0007669"/>
    <property type="project" value="TreeGrafter"/>
</dbReference>
<dbReference type="InterPro" id="IPR050440">
    <property type="entry name" value="Laminin/Netrin_ECM"/>
</dbReference>
<dbReference type="GO" id="GO:0070831">
    <property type="term" value="P:basement membrane assembly"/>
    <property type="evidence" value="ECO:0007669"/>
    <property type="project" value="TreeGrafter"/>
</dbReference>
<reference evidence="10 11" key="1">
    <citation type="journal article" date="2018" name="Nat. Ecol. Evol.">
        <title>Shark genomes provide insights into elasmobranch evolution and the origin of vertebrates.</title>
        <authorList>
            <person name="Hara Y"/>
            <person name="Yamaguchi K"/>
            <person name="Onimaru K"/>
            <person name="Kadota M"/>
            <person name="Koyanagi M"/>
            <person name="Keeley SD"/>
            <person name="Tatsumi K"/>
            <person name="Tanaka K"/>
            <person name="Motone F"/>
            <person name="Kageyama Y"/>
            <person name="Nozu R"/>
            <person name="Adachi N"/>
            <person name="Nishimura O"/>
            <person name="Nakagawa R"/>
            <person name="Tanegashima C"/>
            <person name="Kiyatake I"/>
            <person name="Matsumoto R"/>
            <person name="Murakumo K"/>
            <person name="Nishida K"/>
            <person name="Terakita A"/>
            <person name="Kuratani S"/>
            <person name="Sato K"/>
            <person name="Hyodo S Kuraku.S."/>
        </authorList>
    </citation>
    <scope>NUCLEOTIDE SEQUENCE [LARGE SCALE GENOMIC DNA]</scope>
</reference>
<dbReference type="InterPro" id="IPR008211">
    <property type="entry name" value="Laminin_N"/>
</dbReference>
<proteinExistence type="predicted"/>
<dbReference type="EMBL" id="BEZZ01001750">
    <property type="protein sequence ID" value="GCC20370.1"/>
    <property type="molecule type" value="Genomic_DNA"/>
</dbReference>
<dbReference type="GO" id="GO:0043256">
    <property type="term" value="C:laminin complex"/>
    <property type="evidence" value="ECO:0007669"/>
    <property type="project" value="TreeGrafter"/>
</dbReference>
<evidence type="ECO:0000256" key="2">
    <source>
        <dbReference type="ARBA" id="ARBA00022869"/>
    </source>
</evidence>
<dbReference type="OMA" id="DVICEHR"/>
<evidence type="ECO:0000313" key="10">
    <source>
        <dbReference type="EMBL" id="GCC20370.1"/>
    </source>
</evidence>
<feature type="domain" description="Laminin EGF-like" evidence="8">
    <location>
        <begin position="267"/>
        <end position="330"/>
    </location>
</feature>
<evidence type="ECO:0000256" key="5">
    <source>
        <dbReference type="ARBA" id="ARBA00023292"/>
    </source>
</evidence>
<dbReference type="PANTHER" id="PTHR10574:SF197">
    <property type="entry name" value="LAMININ SUBUNIT BETA-1 ISOFORM X1"/>
    <property type="match status" value="1"/>
</dbReference>
<comment type="subcellular location">
    <subcellularLocation>
        <location evidence="1">Secreted</location>
        <location evidence="1">Extracellular space</location>
        <location evidence="1">Extracellular matrix</location>
        <location evidence="1">Basement membrane</location>
    </subcellularLocation>
</comment>
<dbReference type="AlphaFoldDB" id="A0A401RRB6"/>
<dbReference type="GO" id="GO:0034446">
    <property type="term" value="P:substrate adhesion-dependent cell spreading"/>
    <property type="evidence" value="ECO:0007669"/>
    <property type="project" value="TreeGrafter"/>
</dbReference>
<gene>
    <name evidence="10" type="ORF">chiPu_0018929</name>
</gene>
<dbReference type="CDD" id="cd00055">
    <property type="entry name" value="EGF_Lam"/>
    <property type="match status" value="1"/>
</dbReference>
<dbReference type="InterPro" id="IPR002049">
    <property type="entry name" value="LE_dom"/>
</dbReference>
<dbReference type="Proteomes" id="UP000287033">
    <property type="component" value="Unassembled WGS sequence"/>
</dbReference>
<dbReference type="PANTHER" id="PTHR10574">
    <property type="entry name" value="NETRIN/LAMININ-RELATED"/>
    <property type="match status" value="1"/>
</dbReference>
<keyword evidence="5 6" id="KW-0424">Laminin EGF-like domain</keyword>
<keyword evidence="3" id="KW-0130">Cell adhesion</keyword>
<evidence type="ECO:0008006" key="12">
    <source>
        <dbReference type="Google" id="ProtNLM"/>
    </source>
</evidence>
<keyword evidence="7" id="KW-0732">Signal</keyword>
<evidence type="ECO:0000259" key="9">
    <source>
        <dbReference type="PROSITE" id="PS51117"/>
    </source>
</evidence>
<dbReference type="Gene3D" id="2.170.300.10">
    <property type="entry name" value="Tie2 ligand-binding domain superfamily"/>
    <property type="match status" value="1"/>
</dbReference>
<accession>A0A401RRB6</accession>
<feature type="domain" description="Laminin N-terminal" evidence="9">
    <location>
        <begin position="27"/>
        <end position="266"/>
    </location>
</feature>
<dbReference type="Gene3D" id="2.60.120.260">
    <property type="entry name" value="Galactose-binding domain-like"/>
    <property type="match status" value="1"/>
</dbReference>
<dbReference type="STRING" id="137246.A0A401RRB6"/>
<dbReference type="GO" id="GO:0009887">
    <property type="term" value="P:animal organ morphogenesis"/>
    <property type="evidence" value="ECO:0007669"/>
    <property type="project" value="TreeGrafter"/>
</dbReference>
<evidence type="ECO:0000256" key="1">
    <source>
        <dbReference type="ARBA" id="ARBA00004302"/>
    </source>
</evidence>
<dbReference type="OrthoDB" id="5985440at2759"/>
<keyword evidence="2" id="KW-0964">Secreted</keyword>
<sequence>MTRLLVLVLFAGSCFAQDLPSLPHGCTEGSCYPATGNLLIGRAHNLTASSTCGMEGPSDYCIVSHLQEVEKCFQCDSRRSYDSVTNRNSHRIRNVIYLTDQREEKTWWQSENGEEKVNIQLDLEAEFHFTHLIMKFKTFRPAAMYIERSSDFGRTWKVYRYFAFNCTVSFPHIPTGLLRRIDDVICEHRYSDIEPSTDGEVIYKVLDPAIKVADPYSLEIQDLLRITNLKIHFTKLHTLGDNLLDRRMEVLQKYYYALFELVVRGSCFCYGHASECSPVAGVQAGVPGMIHGRCTCKHNTKGLNCEQCKNFYHELPWRPAEVDNPHACKGSTDSQFLSPSQRTAFSSLSGLHIST</sequence>
<keyword evidence="11" id="KW-1185">Reference proteome</keyword>
<dbReference type="FunFam" id="2.60.120.260:FF:000010">
    <property type="entry name" value="Laminin subunit beta 1"/>
    <property type="match status" value="1"/>
</dbReference>